<dbReference type="AlphaFoldDB" id="A0A4U0XAG9"/>
<keyword evidence="2" id="KW-0274">FAD</keyword>
<keyword evidence="3" id="KW-0560">Oxidoreductase</keyword>
<keyword evidence="1" id="KW-0285">Flavoprotein</keyword>
<name>A0A4U0XAG9_9PEZI</name>
<accession>A0A4U0XAG9</accession>
<evidence type="ECO:0000259" key="4">
    <source>
        <dbReference type="PROSITE" id="PS51387"/>
    </source>
</evidence>
<dbReference type="EMBL" id="NAJN01000560">
    <property type="protein sequence ID" value="TKA71525.1"/>
    <property type="molecule type" value="Genomic_DNA"/>
</dbReference>
<dbReference type="Gene3D" id="3.30.465.10">
    <property type="match status" value="1"/>
</dbReference>
<dbReference type="SUPFAM" id="SSF56176">
    <property type="entry name" value="FAD-binding/transporter-associated domain-like"/>
    <property type="match status" value="1"/>
</dbReference>
<comment type="caution">
    <text evidence="5">The sequence shown here is derived from an EMBL/GenBank/DDBJ whole genome shotgun (WGS) entry which is preliminary data.</text>
</comment>
<dbReference type="InterPro" id="IPR036318">
    <property type="entry name" value="FAD-bd_PCMH-like_sf"/>
</dbReference>
<sequence length="420" mass="47522">MEFPGITVGGGFSGTAGESSSFRYGFFERTVNWIQIVLADGKIVNASKTDVPDLFHGAASSFGTLGVITLLELQLVEAAAYVELTYHPVQSVSEAVKKVEDLTADSTVDYLDGILYSKDHGVICVGRKTNTLKAGVHVQQFTRAADPWFYIHVQRSVAKGRGPITEAVPLVDYLFRYDRGGFWVGKYAFRYFVTPFNRITRWILDYFMHTRVMYHALHESGQSNIYIIQDVAVPYSAAEEFVEYLEADFTHYPLWVCPLKQTGQADISTEGVVAERPAPYAPEMLMNFGVWGPGPKGRQQFVDMNRRLERKVDSLGGKKWLYAQAYYTEEEFWTIHNRRDYDALRTKYHATHLPSIYDKVKVDVAAEQQAINASWTTWLLALCWSIWPLSGIYGVLMATIGGDYLLPRKPALLVKSNRDE</sequence>
<dbReference type="Proteomes" id="UP000308768">
    <property type="component" value="Unassembled WGS sequence"/>
</dbReference>
<dbReference type="GO" id="GO:0000246">
    <property type="term" value="F:Delta24(24-1) sterol reductase activity"/>
    <property type="evidence" value="ECO:0007669"/>
    <property type="project" value="TreeGrafter"/>
</dbReference>
<protein>
    <recommendedName>
        <fullName evidence="4">FAD-binding PCMH-type domain-containing protein</fullName>
    </recommendedName>
</protein>
<dbReference type="GO" id="GO:0005737">
    <property type="term" value="C:cytoplasm"/>
    <property type="evidence" value="ECO:0007669"/>
    <property type="project" value="TreeGrafter"/>
</dbReference>
<reference evidence="5 6" key="1">
    <citation type="submission" date="2017-03" db="EMBL/GenBank/DDBJ databases">
        <title>Genomes of endolithic fungi from Antarctica.</title>
        <authorList>
            <person name="Coleine C."/>
            <person name="Masonjones S."/>
            <person name="Stajich J.E."/>
        </authorList>
    </citation>
    <scope>NUCLEOTIDE SEQUENCE [LARGE SCALE GENOMIC DNA]</scope>
    <source>
        <strain evidence="5 6">CCFEE 5187</strain>
    </source>
</reference>
<dbReference type="GO" id="GO:0071949">
    <property type="term" value="F:FAD binding"/>
    <property type="evidence" value="ECO:0007669"/>
    <property type="project" value="InterPro"/>
</dbReference>
<evidence type="ECO:0000313" key="5">
    <source>
        <dbReference type="EMBL" id="TKA71525.1"/>
    </source>
</evidence>
<evidence type="ECO:0000256" key="3">
    <source>
        <dbReference type="ARBA" id="ARBA00023002"/>
    </source>
</evidence>
<dbReference type="PROSITE" id="PS51387">
    <property type="entry name" value="FAD_PCMH"/>
    <property type="match status" value="1"/>
</dbReference>
<keyword evidence="6" id="KW-1185">Reference proteome</keyword>
<dbReference type="InterPro" id="IPR016166">
    <property type="entry name" value="FAD-bd_PCMH"/>
</dbReference>
<evidence type="ECO:0000313" key="6">
    <source>
        <dbReference type="Proteomes" id="UP000308768"/>
    </source>
</evidence>
<dbReference type="GO" id="GO:0008202">
    <property type="term" value="P:steroid metabolic process"/>
    <property type="evidence" value="ECO:0007669"/>
    <property type="project" value="TreeGrafter"/>
</dbReference>
<dbReference type="STRING" id="331657.A0A4U0XAG9"/>
<dbReference type="GO" id="GO:0016020">
    <property type="term" value="C:membrane"/>
    <property type="evidence" value="ECO:0007669"/>
    <property type="project" value="TreeGrafter"/>
</dbReference>
<organism evidence="5 6">
    <name type="scientific">Cryomyces minteri</name>
    <dbReference type="NCBI Taxonomy" id="331657"/>
    <lineage>
        <taxon>Eukaryota</taxon>
        <taxon>Fungi</taxon>
        <taxon>Dikarya</taxon>
        <taxon>Ascomycota</taxon>
        <taxon>Pezizomycotina</taxon>
        <taxon>Dothideomycetes</taxon>
        <taxon>Dothideomycetes incertae sedis</taxon>
        <taxon>Cryomyces</taxon>
    </lineage>
</organism>
<feature type="domain" description="FAD-binding PCMH-type" evidence="4">
    <location>
        <begin position="1"/>
        <end position="78"/>
    </location>
</feature>
<dbReference type="OrthoDB" id="415825at2759"/>
<evidence type="ECO:0000256" key="2">
    <source>
        <dbReference type="ARBA" id="ARBA00022827"/>
    </source>
</evidence>
<dbReference type="InterPro" id="IPR040165">
    <property type="entry name" value="Diminuto-like"/>
</dbReference>
<dbReference type="InterPro" id="IPR016164">
    <property type="entry name" value="FAD-linked_Oxase-like_C"/>
</dbReference>
<dbReference type="InterPro" id="IPR016169">
    <property type="entry name" value="FAD-bd_PCMH_sub2"/>
</dbReference>
<dbReference type="SUPFAM" id="SSF55103">
    <property type="entry name" value="FAD-linked oxidases, C-terminal domain"/>
    <property type="match status" value="1"/>
</dbReference>
<dbReference type="PANTHER" id="PTHR10801">
    <property type="entry name" value="24-DEHYDROCHOLESTEROL REDUCTASE"/>
    <property type="match status" value="1"/>
</dbReference>
<gene>
    <name evidence="5" type="ORF">B0A49_06615</name>
</gene>
<evidence type="ECO:0000256" key="1">
    <source>
        <dbReference type="ARBA" id="ARBA00022630"/>
    </source>
</evidence>
<proteinExistence type="predicted"/>
<dbReference type="PANTHER" id="PTHR10801:SF0">
    <property type="entry name" value="DELTA(24)-STEROL REDUCTASE"/>
    <property type="match status" value="1"/>
</dbReference>